<organism evidence="2 3">
    <name type="scientific">Paenibacillus brevis</name>
    <dbReference type="NCBI Taxonomy" id="2841508"/>
    <lineage>
        <taxon>Bacteria</taxon>
        <taxon>Bacillati</taxon>
        <taxon>Bacillota</taxon>
        <taxon>Bacilli</taxon>
        <taxon>Bacillales</taxon>
        <taxon>Paenibacillaceae</taxon>
        <taxon>Paenibacillus</taxon>
    </lineage>
</organism>
<dbReference type="EMBL" id="JAHLQJ010000035">
    <property type="protein sequence ID" value="MBU5674693.1"/>
    <property type="molecule type" value="Genomic_DNA"/>
</dbReference>
<evidence type="ECO:0000313" key="3">
    <source>
        <dbReference type="Proteomes" id="UP000743001"/>
    </source>
</evidence>
<gene>
    <name evidence="2" type="ORF">KQJ23_22915</name>
</gene>
<feature type="signal peptide" evidence="1">
    <location>
        <begin position="1"/>
        <end position="26"/>
    </location>
</feature>
<protein>
    <submittedName>
        <fullName evidence="2">Uncharacterized protein</fullName>
    </submittedName>
</protein>
<comment type="caution">
    <text evidence="2">The sequence shown here is derived from an EMBL/GenBank/DDBJ whole genome shotgun (WGS) entry which is preliminary data.</text>
</comment>
<accession>A0ABS6FWT9</accession>
<dbReference type="Proteomes" id="UP000743001">
    <property type="component" value="Unassembled WGS sequence"/>
</dbReference>
<reference evidence="2 3" key="1">
    <citation type="submission" date="2021-06" db="EMBL/GenBank/DDBJ databases">
        <authorList>
            <person name="Sun Q."/>
            <person name="Li D."/>
        </authorList>
    </citation>
    <scope>NUCLEOTIDE SEQUENCE [LARGE SCALE GENOMIC DNA]</scope>
    <source>
        <strain evidence="2 3">MSJ-6</strain>
    </source>
</reference>
<sequence>MNRKRLIIISFIVLLVAVSSSLYASATDKELVTNEQKQLIENAFGELKDQNSTMSKSNFIILGGDIEISKSEFYFYKVNIKLINQLNATLDSTSYTIASLPTDQELIDEMLKKRISVQHSKEIGITVTEGEVKEVINREESMLNSEEVDAQNQAIIREIMDQRIKLTGLSEEEFWDSDLVFKEYENTLYIDKLYNKLIGEKVIGDIQGFEEFQNNLLKEYKNSHSIDSE</sequence>
<evidence type="ECO:0000313" key="2">
    <source>
        <dbReference type="EMBL" id="MBU5674693.1"/>
    </source>
</evidence>
<proteinExistence type="predicted"/>
<keyword evidence="3" id="KW-1185">Reference proteome</keyword>
<feature type="chain" id="PRO_5046976985" evidence="1">
    <location>
        <begin position="27"/>
        <end position="229"/>
    </location>
</feature>
<keyword evidence="1" id="KW-0732">Signal</keyword>
<name>A0ABS6FWT9_9BACL</name>
<evidence type="ECO:0000256" key="1">
    <source>
        <dbReference type="SAM" id="SignalP"/>
    </source>
</evidence>
<dbReference type="RefSeq" id="WP_216481235.1">
    <property type="nucleotide sequence ID" value="NZ_JAHLQJ010000035.1"/>
</dbReference>